<gene>
    <name evidence="3" type="ORF">C1SCF055_LOCUS25086</name>
</gene>
<dbReference type="PANTHER" id="PTHR28629">
    <property type="entry name" value="TRIOKINASE/FMN CYCLASE"/>
    <property type="match status" value="1"/>
</dbReference>
<feature type="region of interest" description="Disordered" evidence="1">
    <location>
        <begin position="36"/>
        <end position="94"/>
    </location>
</feature>
<evidence type="ECO:0000313" key="6">
    <source>
        <dbReference type="Proteomes" id="UP001152797"/>
    </source>
</evidence>
<dbReference type="EMBL" id="CAMXCT010002546">
    <property type="protein sequence ID" value="CAI3998816.1"/>
    <property type="molecule type" value="Genomic_DNA"/>
</dbReference>
<dbReference type="EMBL" id="CAMXCT020002546">
    <property type="protein sequence ID" value="CAL1152191.1"/>
    <property type="molecule type" value="Genomic_DNA"/>
</dbReference>
<dbReference type="PANTHER" id="PTHR28629:SF4">
    <property type="entry name" value="TRIOKINASE_FMN CYCLASE"/>
    <property type="match status" value="1"/>
</dbReference>
<dbReference type="GO" id="GO:0019563">
    <property type="term" value="P:glycerol catabolic process"/>
    <property type="evidence" value="ECO:0007669"/>
    <property type="project" value="TreeGrafter"/>
</dbReference>
<evidence type="ECO:0000256" key="1">
    <source>
        <dbReference type="SAM" id="MobiDB-lite"/>
    </source>
</evidence>
<accession>A0A9P1CYV8</accession>
<name>A0A9P1CYV8_9DINO</name>
<comment type="caution">
    <text evidence="3">The sequence shown here is derived from an EMBL/GenBank/DDBJ whole genome shotgun (WGS) entry which is preliminary data.</text>
</comment>
<feature type="compositionally biased region" description="Low complexity" evidence="1">
    <location>
        <begin position="36"/>
        <end position="50"/>
    </location>
</feature>
<feature type="compositionally biased region" description="Basic and acidic residues" evidence="1">
    <location>
        <begin position="51"/>
        <end position="75"/>
    </location>
</feature>
<dbReference type="Gene3D" id="3.30.1180.20">
    <property type="entry name" value="Dihydroxyacetone kinase, domain 2"/>
    <property type="match status" value="1"/>
</dbReference>
<evidence type="ECO:0000313" key="3">
    <source>
        <dbReference type="EMBL" id="CAI3998816.1"/>
    </source>
</evidence>
<organism evidence="3">
    <name type="scientific">Cladocopium goreaui</name>
    <dbReference type="NCBI Taxonomy" id="2562237"/>
    <lineage>
        <taxon>Eukaryota</taxon>
        <taxon>Sar</taxon>
        <taxon>Alveolata</taxon>
        <taxon>Dinophyceae</taxon>
        <taxon>Suessiales</taxon>
        <taxon>Symbiodiniaceae</taxon>
        <taxon>Cladocopium</taxon>
    </lineage>
</organism>
<dbReference type="SUPFAM" id="SSF82549">
    <property type="entry name" value="DAK1/DegV-like"/>
    <property type="match status" value="1"/>
</dbReference>
<keyword evidence="5" id="KW-0418">Kinase</keyword>
<evidence type="ECO:0000313" key="4">
    <source>
        <dbReference type="EMBL" id="CAL1152191.1"/>
    </source>
</evidence>
<dbReference type="InterPro" id="IPR004006">
    <property type="entry name" value="DhaK_dom"/>
</dbReference>
<dbReference type="GO" id="GO:0005829">
    <property type="term" value="C:cytosol"/>
    <property type="evidence" value="ECO:0007669"/>
    <property type="project" value="TreeGrafter"/>
</dbReference>
<dbReference type="Gene3D" id="3.40.50.10440">
    <property type="entry name" value="Dihydroxyacetone kinase, domain 1"/>
    <property type="match status" value="1"/>
</dbReference>
<reference evidence="3" key="1">
    <citation type="submission" date="2022-10" db="EMBL/GenBank/DDBJ databases">
        <authorList>
            <person name="Chen Y."/>
            <person name="Dougan E. K."/>
            <person name="Chan C."/>
            <person name="Rhodes N."/>
            <person name="Thang M."/>
        </authorList>
    </citation>
    <scope>NUCLEOTIDE SEQUENCE</scope>
</reference>
<dbReference type="OrthoDB" id="1724672at2759"/>
<dbReference type="Proteomes" id="UP001152797">
    <property type="component" value="Unassembled WGS sequence"/>
</dbReference>
<keyword evidence="6" id="KW-1185">Reference proteome</keyword>
<dbReference type="FunFam" id="3.40.50.10440:FF:000001">
    <property type="entry name" value="Dihydroxyacetone kinase, DhaK subunit"/>
    <property type="match status" value="1"/>
</dbReference>
<feature type="domain" description="DhaK" evidence="2">
    <location>
        <begin position="101"/>
        <end position="439"/>
    </location>
</feature>
<feature type="compositionally biased region" description="Basic residues" evidence="1">
    <location>
        <begin position="76"/>
        <end position="87"/>
    </location>
</feature>
<keyword evidence="5" id="KW-0808">Transferase</keyword>
<dbReference type="EMBL" id="CAMXCT030002546">
    <property type="protein sequence ID" value="CAL4786128.1"/>
    <property type="molecule type" value="Genomic_DNA"/>
</dbReference>
<sequence>MYTYDEAFTYYRSLRYKPEVINAYWDHEMLPAKTAKRVPAAKAPRAAKAAPEAKSKAKPKEKPKAKAKATPEPKAKGKAKAKAKAKTKVAGPANPKRFINDEGSIVQDSVDGLIWSTENLARLDGYPDIKVVYRTDWSKDKVALISGGGAGHEPMHGGFVGQGLLTAAISGETFASPSIDAVLAAIVQVTGPKGCLLVIKNYTGDRLNFTLAAQKARSIYGLQVETVIVKDDVATSAERGICGTLFVHKVAGAMSEEGKSLADIKTQVEQVIRDSVSLGVSMSVVRRLKAESIGLKKMEVGLGIHGEPGARTEAMASAKAIVEMLMEGLAQGRSSKGLPEPTDGLICMINNLGGVPPQEMCILVAELMRSKWGSSVKLLIGPAFLCTSLETWNRRMVQPGEQWWPVTVRLGLLARFLKSMGSDFRQRLGYRPTRQVGIWSATASELHVTRDLAAERPDSSLLHRSCPWGGHLVRLDLRNIRVMGAPEIASNVLVRPEVRSRYSGVLEKGVYRDVMSSEILKTFNPGDALIEQFYTMPALRLPALLFGDFSVLESLYGPSSRGFLGRQKLRRDFPEQGHSTYIFEDRFGRAQEYLLTARREHQSQNIFHFVCIFSTPEDKWYDWFSPFFFLLMDEAHRVVQGYMNRPGIQELRQADEQFYITLALRNFNRGPPLLPSDE</sequence>
<protein>
    <submittedName>
        <fullName evidence="5">Dihydroxyacetone kinase (DHA kinase) (Glyceron e kinase)</fullName>
    </submittedName>
</protein>
<dbReference type="InterPro" id="IPR050861">
    <property type="entry name" value="Dihydroxyacetone_Kinase"/>
</dbReference>
<evidence type="ECO:0000259" key="2">
    <source>
        <dbReference type="PROSITE" id="PS51481"/>
    </source>
</evidence>
<dbReference type="GO" id="GO:0004371">
    <property type="term" value="F:glycerone kinase activity"/>
    <property type="evidence" value="ECO:0007669"/>
    <property type="project" value="InterPro"/>
</dbReference>
<proteinExistence type="predicted"/>
<dbReference type="PROSITE" id="PS51481">
    <property type="entry name" value="DHAK"/>
    <property type="match status" value="1"/>
</dbReference>
<dbReference type="Pfam" id="PF02733">
    <property type="entry name" value="Dak1"/>
    <property type="match status" value="1"/>
</dbReference>
<evidence type="ECO:0000313" key="5">
    <source>
        <dbReference type="EMBL" id="CAL4786128.1"/>
    </source>
</evidence>
<dbReference type="AlphaFoldDB" id="A0A9P1CYV8"/>
<reference evidence="4" key="2">
    <citation type="submission" date="2024-04" db="EMBL/GenBank/DDBJ databases">
        <authorList>
            <person name="Chen Y."/>
            <person name="Shah S."/>
            <person name="Dougan E. K."/>
            <person name="Thang M."/>
            <person name="Chan C."/>
        </authorList>
    </citation>
    <scope>NUCLEOTIDE SEQUENCE [LARGE SCALE GENOMIC DNA]</scope>
</reference>